<dbReference type="Pfam" id="PF05940">
    <property type="entry name" value="NnrS"/>
    <property type="match status" value="1"/>
</dbReference>
<keyword evidence="3" id="KW-1185">Reference proteome</keyword>
<evidence type="ECO:0000256" key="1">
    <source>
        <dbReference type="SAM" id="Phobius"/>
    </source>
</evidence>
<evidence type="ECO:0008006" key="4">
    <source>
        <dbReference type="Google" id="ProtNLM"/>
    </source>
</evidence>
<keyword evidence="1" id="KW-1133">Transmembrane helix</keyword>
<feature type="transmembrane region" description="Helical" evidence="1">
    <location>
        <begin position="368"/>
        <end position="390"/>
    </location>
</feature>
<dbReference type="AlphaFoldDB" id="A0A0B0H4L9"/>
<feature type="transmembrane region" description="Helical" evidence="1">
    <location>
        <begin position="95"/>
        <end position="114"/>
    </location>
</feature>
<comment type="caution">
    <text evidence="2">The sequence shown here is derived from an EMBL/GenBank/DDBJ whole genome shotgun (WGS) entry which is preliminary data.</text>
</comment>
<organism evidence="2 3">
    <name type="scientific">Solemya velum gill symbiont</name>
    <dbReference type="NCBI Taxonomy" id="2340"/>
    <lineage>
        <taxon>Bacteria</taxon>
        <taxon>Pseudomonadati</taxon>
        <taxon>Pseudomonadota</taxon>
        <taxon>Gammaproteobacteria</taxon>
        <taxon>sulfur-oxidizing symbionts</taxon>
    </lineage>
</organism>
<dbReference type="EMBL" id="JRAA01000002">
    <property type="protein sequence ID" value="KHF25158.1"/>
    <property type="molecule type" value="Genomic_DNA"/>
</dbReference>
<keyword evidence="1" id="KW-0812">Transmembrane</keyword>
<dbReference type="Proteomes" id="UP000030856">
    <property type="component" value="Unassembled WGS sequence"/>
</dbReference>
<name>A0A0B0H4L9_SOVGS</name>
<feature type="transmembrane region" description="Helical" evidence="1">
    <location>
        <begin position="221"/>
        <end position="239"/>
    </location>
</feature>
<feature type="transmembrane region" description="Helical" evidence="1">
    <location>
        <begin position="245"/>
        <end position="261"/>
    </location>
</feature>
<protein>
    <recommendedName>
        <fullName evidence="4">NnrS family protein</fullName>
    </recommendedName>
</protein>
<feature type="transmembrane region" description="Helical" evidence="1">
    <location>
        <begin position="273"/>
        <end position="291"/>
    </location>
</feature>
<feature type="transmembrane region" description="Helical" evidence="1">
    <location>
        <begin position="181"/>
        <end position="201"/>
    </location>
</feature>
<dbReference type="InterPro" id="IPR010266">
    <property type="entry name" value="NnrS"/>
</dbReference>
<feature type="transmembrane region" description="Helical" evidence="1">
    <location>
        <begin position="154"/>
        <end position="175"/>
    </location>
</feature>
<accession>A0A0B0H4L9</accession>
<dbReference type="PATRIC" id="fig|2340.3.peg.1786"/>
<evidence type="ECO:0000313" key="3">
    <source>
        <dbReference type="Proteomes" id="UP000030856"/>
    </source>
</evidence>
<proteinExistence type="predicted"/>
<feature type="transmembrane region" description="Helical" evidence="1">
    <location>
        <begin position="27"/>
        <end position="48"/>
    </location>
</feature>
<keyword evidence="1" id="KW-0472">Membrane</keyword>
<dbReference type="STRING" id="2340.JV46_05540"/>
<feature type="transmembrane region" description="Helical" evidence="1">
    <location>
        <begin position="120"/>
        <end position="142"/>
    </location>
</feature>
<feature type="transmembrane region" description="Helical" evidence="1">
    <location>
        <begin position="68"/>
        <end position="88"/>
    </location>
</feature>
<sequence>MENNMLQIDERKPVPQFALFELGFRPFFTLAGLYGVIAMLLWMLLFLFAAQIPTATLVPMDWHAHEMIFGYAMAVVAGFLLTAVSNWTGVPTWKGWRLALLVSLWVVARVALLLPIENALLLAAVADLLFGIGLIVGVSLPVLRVKMWKQAGILVKLVLMFVANLLFYAGALDYMELSTHIGLYLGIYMILALLFMMMRRVLPFFIERGAGDGFKPRNRKWLDISSIVLFALWVLADLFMNSRELLAGFSLLLFVLHLVRLRDWHTPAIWKAPLLWSLYTAYIALAIAFLLKALSAWSLLSPSLALHAFAVGGIGVMTLGMMSRVTLGYTGRDIFTPPRGVVIVFILLLLGFLFRVVMPIVAARDYMLWIGVSQVLWMASFAGFSIIYLPQLVRARIDGRPG</sequence>
<feature type="transmembrane region" description="Helical" evidence="1">
    <location>
        <begin position="297"/>
        <end position="319"/>
    </location>
</feature>
<reference evidence="2 3" key="1">
    <citation type="journal article" date="2014" name="BMC Genomics">
        <title>The genome of the intracellular bacterium of the coastal bivalve, Solemya velum: a blueprint for thriving in and out of symbiosis.</title>
        <authorList>
            <person name="Dmytrenko O."/>
            <person name="Russell S.L."/>
            <person name="Loo W.T."/>
            <person name="Fontanez K.M."/>
            <person name="Liao L."/>
            <person name="Roeselers G."/>
            <person name="Sharma R."/>
            <person name="Stewart F.J."/>
            <person name="Newton I.L."/>
            <person name="Woyke T."/>
            <person name="Wu D."/>
            <person name="Lang J.M."/>
            <person name="Eisen J.A."/>
            <person name="Cavanaugh C.M."/>
        </authorList>
    </citation>
    <scope>NUCLEOTIDE SEQUENCE [LARGE SCALE GENOMIC DNA]</scope>
    <source>
        <strain evidence="2 3">WH</strain>
    </source>
</reference>
<evidence type="ECO:0000313" key="2">
    <source>
        <dbReference type="EMBL" id="KHF25158.1"/>
    </source>
</evidence>
<gene>
    <name evidence="2" type="ORF">JV46_05540</name>
</gene>
<feature type="transmembrane region" description="Helical" evidence="1">
    <location>
        <begin position="340"/>
        <end position="362"/>
    </location>
</feature>
<dbReference type="eggNOG" id="COG3213">
    <property type="taxonomic scope" value="Bacteria"/>
</dbReference>